<dbReference type="InterPro" id="IPR036390">
    <property type="entry name" value="WH_DNA-bd_sf"/>
</dbReference>
<dbReference type="InterPro" id="IPR011008">
    <property type="entry name" value="Dimeric_a/b-barrel"/>
</dbReference>
<dbReference type="Gene3D" id="3.30.70.920">
    <property type="match status" value="1"/>
</dbReference>
<dbReference type="PANTHER" id="PTHR30154:SF34">
    <property type="entry name" value="TRANSCRIPTIONAL REGULATOR AZLB"/>
    <property type="match status" value="1"/>
</dbReference>
<protein>
    <submittedName>
        <fullName evidence="5">Leucine-responsive regulatory protein</fullName>
    </submittedName>
</protein>
<dbReference type="InterPro" id="IPR011991">
    <property type="entry name" value="ArsR-like_HTH"/>
</dbReference>
<dbReference type="Pfam" id="PF01037">
    <property type="entry name" value="AsnC_trans_reg"/>
    <property type="match status" value="1"/>
</dbReference>
<dbReference type="EMBL" id="LKEU01000017">
    <property type="protein sequence ID" value="OFV71699.1"/>
    <property type="molecule type" value="Genomic_DNA"/>
</dbReference>
<dbReference type="PANTHER" id="PTHR30154">
    <property type="entry name" value="LEUCINE-RESPONSIVE REGULATORY PROTEIN"/>
    <property type="match status" value="1"/>
</dbReference>
<dbReference type="OrthoDB" id="66249at2"/>
<dbReference type="PRINTS" id="PR00033">
    <property type="entry name" value="HTHASNC"/>
</dbReference>
<evidence type="ECO:0000313" key="6">
    <source>
        <dbReference type="Proteomes" id="UP000176244"/>
    </source>
</evidence>
<dbReference type="InterPro" id="IPR036388">
    <property type="entry name" value="WH-like_DNA-bd_sf"/>
</dbReference>
<dbReference type="AlphaFoldDB" id="A0A1F2PJZ2"/>
<dbReference type="SUPFAM" id="SSF54909">
    <property type="entry name" value="Dimeric alpha+beta barrel"/>
    <property type="match status" value="1"/>
</dbReference>
<dbReference type="RefSeq" id="WP_070370171.1">
    <property type="nucleotide sequence ID" value="NZ_LKEU01000017.1"/>
</dbReference>
<keyword evidence="2" id="KW-0238">DNA-binding</keyword>
<evidence type="ECO:0000259" key="4">
    <source>
        <dbReference type="PROSITE" id="PS50956"/>
    </source>
</evidence>
<dbReference type="InterPro" id="IPR000485">
    <property type="entry name" value="AsnC-type_HTH_dom"/>
</dbReference>
<feature type="domain" description="HTH asnC-type" evidence="4">
    <location>
        <begin position="1"/>
        <end position="62"/>
    </location>
</feature>
<dbReference type="SMART" id="SM00344">
    <property type="entry name" value="HTH_ASNC"/>
    <property type="match status" value="1"/>
</dbReference>
<dbReference type="PROSITE" id="PS50956">
    <property type="entry name" value="HTH_ASNC_2"/>
    <property type="match status" value="1"/>
</dbReference>
<accession>A0A1F2PJZ2</accession>
<dbReference type="SUPFAM" id="SSF46785">
    <property type="entry name" value="Winged helix' DNA-binding domain"/>
    <property type="match status" value="1"/>
</dbReference>
<evidence type="ECO:0000256" key="3">
    <source>
        <dbReference type="ARBA" id="ARBA00023163"/>
    </source>
</evidence>
<dbReference type="InterPro" id="IPR019887">
    <property type="entry name" value="Tscrpt_reg_AsnC/Lrp_C"/>
</dbReference>
<dbReference type="GO" id="GO:0043200">
    <property type="term" value="P:response to amino acid"/>
    <property type="evidence" value="ECO:0007669"/>
    <property type="project" value="TreeGrafter"/>
</dbReference>
<dbReference type="GO" id="GO:0005829">
    <property type="term" value="C:cytosol"/>
    <property type="evidence" value="ECO:0007669"/>
    <property type="project" value="TreeGrafter"/>
</dbReference>
<dbReference type="CDD" id="cd00090">
    <property type="entry name" value="HTH_ARSR"/>
    <property type="match status" value="1"/>
</dbReference>
<reference evidence="5 6" key="1">
    <citation type="submission" date="2015-09" db="EMBL/GenBank/DDBJ databases">
        <title>Genome sequence of Acetobacterium wieringae DSM 1911.</title>
        <authorList>
            <person name="Poehlein A."/>
            <person name="Bengelsdorf F.R."/>
            <person name="Schiel-Bengelsdorf B."/>
            <person name="Duerre P."/>
            <person name="Daniel R."/>
        </authorList>
    </citation>
    <scope>NUCLEOTIDE SEQUENCE [LARGE SCALE GENOMIC DNA]</scope>
    <source>
        <strain evidence="5 6">DSM 1911</strain>
    </source>
</reference>
<keyword evidence="3" id="KW-0804">Transcription</keyword>
<gene>
    <name evidence="5" type="primary">lrp_2</name>
    <name evidence="5" type="ORF">ACWI_08240</name>
</gene>
<evidence type="ECO:0000256" key="2">
    <source>
        <dbReference type="ARBA" id="ARBA00023125"/>
    </source>
</evidence>
<dbReference type="GO" id="GO:0043565">
    <property type="term" value="F:sequence-specific DNA binding"/>
    <property type="evidence" value="ECO:0007669"/>
    <property type="project" value="InterPro"/>
</dbReference>
<dbReference type="STRING" id="52694.ACWI_08240"/>
<name>A0A1F2PJZ2_9FIRM</name>
<organism evidence="5 6">
    <name type="scientific">Acetobacterium wieringae</name>
    <dbReference type="NCBI Taxonomy" id="52694"/>
    <lineage>
        <taxon>Bacteria</taxon>
        <taxon>Bacillati</taxon>
        <taxon>Bacillota</taxon>
        <taxon>Clostridia</taxon>
        <taxon>Eubacteriales</taxon>
        <taxon>Eubacteriaceae</taxon>
        <taxon>Acetobacterium</taxon>
    </lineage>
</organism>
<comment type="caution">
    <text evidence="5">The sequence shown here is derived from an EMBL/GenBank/DDBJ whole genome shotgun (WGS) entry which is preliminary data.</text>
</comment>
<proteinExistence type="predicted"/>
<evidence type="ECO:0000313" key="5">
    <source>
        <dbReference type="EMBL" id="OFV71699.1"/>
    </source>
</evidence>
<sequence>MDSIDIEILKLLQKNARVTASDIANEVSLSVPAVSERIKKLDSSGIIQQYTIIISTQRMNKNLVAYMFISLKHPNYIEGFIELVKKEHEIIECDYLAGDYDYLIKIITKDTQSLEAVLNRIKTVPGVQKTKTIVTLSTVKNTYSILPTEDMDV</sequence>
<dbReference type="Gene3D" id="1.10.10.10">
    <property type="entry name" value="Winged helix-like DNA-binding domain superfamily/Winged helix DNA-binding domain"/>
    <property type="match status" value="1"/>
</dbReference>
<evidence type="ECO:0000256" key="1">
    <source>
        <dbReference type="ARBA" id="ARBA00023015"/>
    </source>
</evidence>
<keyword evidence="1" id="KW-0805">Transcription regulation</keyword>
<dbReference type="Proteomes" id="UP000176244">
    <property type="component" value="Unassembled WGS sequence"/>
</dbReference>
<dbReference type="InterPro" id="IPR019888">
    <property type="entry name" value="Tscrpt_reg_AsnC-like"/>
</dbReference>
<dbReference type="Pfam" id="PF13412">
    <property type="entry name" value="HTH_24"/>
    <property type="match status" value="1"/>
</dbReference>